<comment type="caution">
    <text evidence="2">The sequence shown here is derived from an EMBL/GenBank/DDBJ whole genome shotgun (WGS) entry which is preliminary data.</text>
</comment>
<sequence>MDGIEAAEPENSADTDIKEKPVEDGAQTETTDAEQLTPILQRSLSEESEHSTASVGVEAKSSEQLCAFCCCGERSL</sequence>
<feature type="compositionally biased region" description="Polar residues" evidence="1">
    <location>
        <begin position="27"/>
        <end position="43"/>
    </location>
</feature>
<dbReference type="EMBL" id="CATNWA010016138">
    <property type="protein sequence ID" value="CAI9590202.1"/>
    <property type="molecule type" value="Genomic_DNA"/>
</dbReference>
<evidence type="ECO:0000313" key="2">
    <source>
        <dbReference type="EMBL" id="CAI9590202.1"/>
    </source>
</evidence>
<dbReference type="Proteomes" id="UP001162483">
    <property type="component" value="Unassembled WGS sequence"/>
</dbReference>
<organism evidence="2 3">
    <name type="scientific">Staurois parvus</name>
    <dbReference type="NCBI Taxonomy" id="386267"/>
    <lineage>
        <taxon>Eukaryota</taxon>
        <taxon>Metazoa</taxon>
        <taxon>Chordata</taxon>
        <taxon>Craniata</taxon>
        <taxon>Vertebrata</taxon>
        <taxon>Euteleostomi</taxon>
        <taxon>Amphibia</taxon>
        <taxon>Batrachia</taxon>
        <taxon>Anura</taxon>
        <taxon>Neobatrachia</taxon>
        <taxon>Ranoidea</taxon>
        <taxon>Ranidae</taxon>
        <taxon>Staurois</taxon>
    </lineage>
</organism>
<reference evidence="2" key="1">
    <citation type="submission" date="2023-05" db="EMBL/GenBank/DDBJ databases">
        <authorList>
            <person name="Stuckert A."/>
        </authorList>
    </citation>
    <scope>NUCLEOTIDE SEQUENCE</scope>
</reference>
<feature type="region of interest" description="Disordered" evidence="1">
    <location>
        <begin position="1"/>
        <end position="57"/>
    </location>
</feature>
<accession>A0ABN9EZK7</accession>
<feature type="compositionally biased region" description="Acidic residues" evidence="1">
    <location>
        <begin position="1"/>
        <end position="13"/>
    </location>
</feature>
<evidence type="ECO:0000313" key="3">
    <source>
        <dbReference type="Proteomes" id="UP001162483"/>
    </source>
</evidence>
<protein>
    <submittedName>
        <fullName evidence="2">Uncharacterized protein</fullName>
    </submittedName>
</protein>
<name>A0ABN9EZK7_9NEOB</name>
<proteinExistence type="predicted"/>
<gene>
    <name evidence="2" type="ORF">SPARVUS_LOCUS11012235</name>
</gene>
<evidence type="ECO:0000256" key="1">
    <source>
        <dbReference type="SAM" id="MobiDB-lite"/>
    </source>
</evidence>
<feature type="non-terminal residue" evidence="2">
    <location>
        <position position="76"/>
    </location>
</feature>
<keyword evidence="3" id="KW-1185">Reference proteome</keyword>